<evidence type="ECO:0000313" key="3">
    <source>
        <dbReference type="EMBL" id="KAK2710015.1"/>
    </source>
</evidence>
<protein>
    <recommendedName>
        <fullName evidence="2">J domain-containing protein</fullName>
    </recommendedName>
</protein>
<feature type="domain" description="J" evidence="2">
    <location>
        <begin position="1"/>
        <end position="50"/>
    </location>
</feature>
<dbReference type="Proteomes" id="UP001187531">
    <property type="component" value="Unassembled WGS sequence"/>
</dbReference>
<comment type="caution">
    <text evidence="3">The sequence shown here is derived from an EMBL/GenBank/DDBJ whole genome shotgun (WGS) entry which is preliminary data.</text>
</comment>
<keyword evidence="1" id="KW-0812">Transmembrane</keyword>
<feature type="transmembrane region" description="Helical" evidence="1">
    <location>
        <begin position="78"/>
        <end position="97"/>
    </location>
</feature>
<dbReference type="PANTHER" id="PTHR24075:SF0">
    <property type="entry name" value="TRANSLOCATION PROTEIN SEC63 HOMOLOG"/>
    <property type="match status" value="1"/>
</dbReference>
<dbReference type="EMBL" id="JAVRJZ010000017">
    <property type="protein sequence ID" value="KAK2710015.1"/>
    <property type="molecule type" value="Genomic_DNA"/>
</dbReference>
<dbReference type="GO" id="GO:0003723">
    <property type="term" value="F:RNA binding"/>
    <property type="evidence" value="ECO:0007669"/>
    <property type="project" value="TreeGrafter"/>
</dbReference>
<proteinExistence type="predicted"/>
<dbReference type="CDD" id="cd06257">
    <property type="entry name" value="DnaJ"/>
    <property type="match status" value="1"/>
</dbReference>
<dbReference type="GO" id="GO:0006614">
    <property type="term" value="P:SRP-dependent cotranslational protein targeting to membrane"/>
    <property type="evidence" value="ECO:0007669"/>
    <property type="project" value="TreeGrafter"/>
</dbReference>
<keyword evidence="1" id="KW-1133">Transmembrane helix</keyword>
<sequence length="278" mass="32660">MNILTLIHKTKALVYHPDKETEDEILFMNLTKAYKTLTDETAKRNWEQYGDPDGSSAISFGITLPSWIVKLGDSMLDLLVYVFIIMIVLPFIVWNWWSRSIKYSGEGLLESTKKYYYYFHKTTSMILETVIMILCASFEFHVKQNSEIQERPSGKKEIHIKLMTLAHAGQISKMPHLFSLENTMKLCPMIIQALWDHKNPLLQLPHIHGHILKYINSKYHVKTLEQFFRLDEGDKSKCLRSLTENTMRVFSTLDEWLGKENLMPVYKCMKMLLYFSYI</sequence>
<dbReference type="AlphaFoldDB" id="A0AA88HIS7"/>
<organism evidence="3 4">
    <name type="scientific">Artemia franciscana</name>
    <name type="common">Brine shrimp</name>
    <name type="synonym">Artemia sanfranciscana</name>
    <dbReference type="NCBI Taxonomy" id="6661"/>
    <lineage>
        <taxon>Eukaryota</taxon>
        <taxon>Metazoa</taxon>
        <taxon>Ecdysozoa</taxon>
        <taxon>Arthropoda</taxon>
        <taxon>Crustacea</taxon>
        <taxon>Branchiopoda</taxon>
        <taxon>Anostraca</taxon>
        <taxon>Artemiidae</taxon>
        <taxon>Artemia</taxon>
    </lineage>
</organism>
<gene>
    <name evidence="3" type="ORF">QYM36_013632</name>
</gene>
<reference evidence="3" key="1">
    <citation type="submission" date="2023-07" db="EMBL/GenBank/DDBJ databases">
        <title>Chromosome-level genome assembly of Artemia franciscana.</title>
        <authorList>
            <person name="Jo E."/>
        </authorList>
    </citation>
    <scope>NUCLEOTIDE SEQUENCE</scope>
    <source>
        <tissue evidence="3">Whole body</tissue>
    </source>
</reference>
<name>A0AA88HIS7_ARTSF</name>
<dbReference type="SUPFAM" id="SSF158702">
    <property type="entry name" value="Sec63 N-terminal domain-like"/>
    <property type="match status" value="1"/>
</dbReference>
<dbReference type="Gene3D" id="1.10.287.110">
    <property type="entry name" value="DnaJ domain"/>
    <property type="match status" value="1"/>
</dbReference>
<dbReference type="InterPro" id="IPR036869">
    <property type="entry name" value="J_dom_sf"/>
</dbReference>
<dbReference type="GO" id="GO:0031207">
    <property type="term" value="C:Sec62/Sec63 complex"/>
    <property type="evidence" value="ECO:0007669"/>
    <property type="project" value="TreeGrafter"/>
</dbReference>
<dbReference type="InterPro" id="IPR001623">
    <property type="entry name" value="DnaJ_domain"/>
</dbReference>
<dbReference type="SUPFAM" id="SSF46565">
    <property type="entry name" value="Chaperone J-domain"/>
    <property type="match status" value="1"/>
</dbReference>
<dbReference type="PANTHER" id="PTHR24075">
    <property type="entry name" value="SEC63 DOMAIN-CONTAINING"/>
    <property type="match status" value="1"/>
</dbReference>
<accession>A0AA88HIS7</accession>
<dbReference type="Gene3D" id="1.10.150.20">
    <property type="entry name" value="5' to 3' exonuclease, C-terminal subdomain"/>
    <property type="match status" value="1"/>
</dbReference>
<dbReference type="PROSITE" id="PS50076">
    <property type="entry name" value="DNAJ_2"/>
    <property type="match status" value="1"/>
</dbReference>
<dbReference type="GO" id="GO:0006620">
    <property type="term" value="P:post-translational protein targeting to endoplasmic reticulum membrane"/>
    <property type="evidence" value="ECO:0007669"/>
    <property type="project" value="TreeGrafter"/>
</dbReference>
<evidence type="ECO:0000313" key="4">
    <source>
        <dbReference type="Proteomes" id="UP001187531"/>
    </source>
</evidence>
<keyword evidence="4" id="KW-1185">Reference proteome</keyword>
<keyword evidence="1" id="KW-0472">Membrane</keyword>
<dbReference type="GO" id="GO:0008320">
    <property type="term" value="F:protein transmembrane transporter activity"/>
    <property type="evidence" value="ECO:0007669"/>
    <property type="project" value="TreeGrafter"/>
</dbReference>
<evidence type="ECO:0000259" key="2">
    <source>
        <dbReference type="PROSITE" id="PS50076"/>
    </source>
</evidence>
<evidence type="ECO:0000256" key="1">
    <source>
        <dbReference type="SAM" id="Phobius"/>
    </source>
</evidence>